<dbReference type="Proteomes" id="UP001565368">
    <property type="component" value="Unassembled WGS sequence"/>
</dbReference>
<comment type="similarity">
    <text evidence="1">Belongs to the SNAP-25 family.</text>
</comment>
<feature type="region of interest" description="Disordered" evidence="2">
    <location>
        <begin position="1"/>
        <end position="120"/>
    </location>
</feature>
<name>A0ABR3PRD2_9TREE</name>
<gene>
    <name evidence="4" type="primary">SEC9</name>
    <name evidence="4" type="ORF">Q8F55_008638</name>
</gene>
<dbReference type="CDD" id="cd15886">
    <property type="entry name" value="SNARE_SEC9N"/>
    <property type="match status" value="1"/>
</dbReference>
<evidence type="ECO:0000256" key="1">
    <source>
        <dbReference type="ARBA" id="ARBA00009480"/>
    </source>
</evidence>
<dbReference type="Gene3D" id="1.20.5.110">
    <property type="match status" value="2"/>
</dbReference>
<feature type="domain" description="T-SNARE coiled-coil homology" evidence="3">
    <location>
        <begin position="281"/>
        <end position="343"/>
    </location>
</feature>
<dbReference type="InterPro" id="IPR000727">
    <property type="entry name" value="T_SNARE_dom"/>
</dbReference>
<sequence length="344" mass="38127">MGFFKKKSGLTIPPVAPTEGQQQRAAAAANDPYAARAPQQRRDPYAASGGDPYATAGGGDPYGSAPAPRAAQSGPAVGDDDDENRNALFAGYNPGATQVQATRKWGYDGREEEEDFNEDEEIEGIKQEMRQTKQDSLASTRNTLRLAREAEENARGTIGRLADQSERLANSERHLDMAKAGSQRAEDQAAHLKQLNRSIFVPVITWNKDQKRAQQEQKILDRHNMEREDRAKALHDVQDTRRRLNAAANEGTTARGPVAGQQAARREARQRFQFDATASDDELENELDENLDETYDISKRLKTLAMAMGTEVEKQNGRIGQITDKTDSLEYKVKLNTTRLAAIK</sequence>
<dbReference type="RefSeq" id="XP_069204959.1">
    <property type="nucleotide sequence ID" value="XM_069357022.1"/>
</dbReference>
<evidence type="ECO:0000259" key="3">
    <source>
        <dbReference type="PROSITE" id="PS50192"/>
    </source>
</evidence>
<dbReference type="CDD" id="cd15857">
    <property type="entry name" value="SNARE_SEC9C"/>
    <property type="match status" value="1"/>
</dbReference>
<dbReference type="PROSITE" id="PS50192">
    <property type="entry name" value="T_SNARE"/>
    <property type="match status" value="1"/>
</dbReference>
<dbReference type="SMART" id="SM00397">
    <property type="entry name" value="t_SNARE"/>
    <property type="match status" value="2"/>
</dbReference>
<dbReference type="SUPFAM" id="SSF58038">
    <property type="entry name" value="SNARE fusion complex"/>
    <property type="match status" value="2"/>
</dbReference>
<evidence type="ECO:0000313" key="5">
    <source>
        <dbReference type="Proteomes" id="UP001565368"/>
    </source>
</evidence>
<dbReference type="PANTHER" id="PTHR19305:SF9">
    <property type="entry name" value="SYNAPTOSOMAL-ASSOCIATED PROTEIN 29"/>
    <property type="match status" value="1"/>
</dbReference>
<keyword evidence="5" id="KW-1185">Reference proteome</keyword>
<accession>A0ABR3PRD2</accession>
<comment type="caution">
    <text evidence="4">The sequence shown here is derived from an EMBL/GenBank/DDBJ whole genome shotgun (WGS) entry which is preliminary data.</text>
</comment>
<protein>
    <submittedName>
        <fullName evidence="4">Protein transport protein S9 plasma membrane t-SNARE</fullName>
    </submittedName>
</protein>
<reference evidence="4 5" key="1">
    <citation type="submission" date="2023-08" db="EMBL/GenBank/DDBJ databases">
        <title>Annotated Genome Sequence of Vanrija albida AlHP1.</title>
        <authorList>
            <person name="Herzog R."/>
        </authorList>
    </citation>
    <scope>NUCLEOTIDE SEQUENCE [LARGE SCALE GENOMIC DNA]</scope>
    <source>
        <strain evidence="4 5">AlHP1</strain>
    </source>
</reference>
<dbReference type="PANTHER" id="PTHR19305">
    <property type="entry name" value="SYNAPTOSOMAL ASSOCIATED PROTEIN"/>
    <property type="match status" value="1"/>
</dbReference>
<feature type="compositionally biased region" description="Acidic residues" evidence="2">
    <location>
        <begin position="110"/>
        <end position="120"/>
    </location>
</feature>
<feature type="compositionally biased region" description="Low complexity" evidence="2">
    <location>
        <begin position="21"/>
        <end position="38"/>
    </location>
</feature>
<organism evidence="4 5">
    <name type="scientific">Vanrija albida</name>
    <dbReference type="NCBI Taxonomy" id="181172"/>
    <lineage>
        <taxon>Eukaryota</taxon>
        <taxon>Fungi</taxon>
        <taxon>Dikarya</taxon>
        <taxon>Basidiomycota</taxon>
        <taxon>Agaricomycotina</taxon>
        <taxon>Tremellomycetes</taxon>
        <taxon>Trichosporonales</taxon>
        <taxon>Trichosporonaceae</taxon>
        <taxon>Vanrija</taxon>
    </lineage>
</organism>
<dbReference type="EMBL" id="JBBXJM010000007">
    <property type="protein sequence ID" value="KAL1405015.1"/>
    <property type="molecule type" value="Genomic_DNA"/>
</dbReference>
<evidence type="ECO:0000313" key="4">
    <source>
        <dbReference type="EMBL" id="KAL1405015.1"/>
    </source>
</evidence>
<dbReference type="GeneID" id="95989681"/>
<evidence type="ECO:0000256" key="2">
    <source>
        <dbReference type="SAM" id="MobiDB-lite"/>
    </source>
</evidence>
<proteinExistence type="inferred from homology"/>